<feature type="domain" description="Methyltransferase" evidence="1">
    <location>
        <begin position="55"/>
        <end position="124"/>
    </location>
</feature>
<dbReference type="RefSeq" id="WP_101359413.1">
    <property type="nucleotide sequence ID" value="NZ_NKXO01000037.1"/>
</dbReference>
<dbReference type="EMBL" id="NKXO01000037">
    <property type="protein sequence ID" value="PKQ67223.1"/>
    <property type="molecule type" value="Genomic_DNA"/>
</dbReference>
<dbReference type="Gene3D" id="3.40.50.150">
    <property type="entry name" value="Vaccinia Virus protein VP39"/>
    <property type="match status" value="1"/>
</dbReference>
<dbReference type="OrthoDB" id="9800454at2"/>
<gene>
    <name evidence="2" type="ORF">Rain11_2150</name>
</gene>
<evidence type="ECO:0000259" key="1">
    <source>
        <dbReference type="Pfam" id="PF13649"/>
    </source>
</evidence>
<evidence type="ECO:0000313" key="3">
    <source>
        <dbReference type="Proteomes" id="UP000233387"/>
    </source>
</evidence>
<comment type="caution">
    <text evidence="2">The sequence shown here is derived from an EMBL/GenBank/DDBJ whole genome shotgun (WGS) entry which is preliminary data.</text>
</comment>
<dbReference type="SUPFAM" id="SSF53335">
    <property type="entry name" value="S-adenosyl-L-methionine-dependent methyltransferases"/>
    <property type="match status" value="1"/>
</dbReference>
<sequence length="212" mass="24828">MQKILETLNEFYAEQLSLHGSTAQGVNWKDEQAQTGRFEQLLKILPQNTHFSLADLGCGYGALAEFMQKKGFQNFTYYGYDLAPAMIEQAQKTYAHLDFATFTLIQHPSEMQETDFVVASGIFNKKLDLKEYEFLSYILETLGIMNQKSRKGFAFNMLTSYSDKEKQRSDLYYANPCFMFDYCMRNFSRDVALLHDYQMFDFTILVRKFNKY</sequence>
<keyword evidence="2" id="KW-0808">Transferase</keyword>
<dbReference type="GO" id="GO:0008168">
    <property type="term" value="F:methyltransferase activity"/>
    <property type="evidence" value="ECO:0007669"/>
    <property type="project" value="UniProtKB-KW"/>
</dbReference>
<dbReference type="GO" id="GO:0032259">
    <property type="term" value="P:methylation"/>
    <property type="evidence" value="ECO:0007669"/>
    <property type="project" value="UniProtKB-KW"/>
</dbReference>
<dbReference type="Proteomes" id="UP000233387">
    <property type="component" value="Unassembled WGS sequence"/>
</dbReference>
<dbReference type="Pfam" id="PF13649">
    <property type="entry name" value="Methyltransf_25"/>
    <property type="match status" value="1"/>
</dbReference>
<proteinExistence type="predicted"/>
<dbReference type="InterPro" id="IPR041698">
    <property type="entry name" value="Methyltransf_25"/>
</dbReference>
<dbReference type="InterPro" id="IPR029063">
    <property type="entry name" value="SAM-dependent_MTases_sf"/>
</dbReference>
<reference evidence="2 3" key="1">
    <citation type="submission" date="2017-06" db="EMBL/GenBank/DDBJ databases">
        <title>Raineya orbicola gen. nov., sp. nov. a slightly thermophilic bacterium of the phylum Bacteroidetes and the description of Raineyaceae fam. nov.</title>
        <authorList>
            <person name="Albuquerque L."/>
            <person name="Polonia A.R.M."/>
            <person name="Barroso C."/>
            <person name="Froufe H.J.C."/>
            <person name="Lage O."/>
            <person name="Lobo-Da-Cunha A."/>
            <person name="Egas C."/>
            <person name="Da Costa M.S."/>
        </authorList>
    </citation>
    <scope>NUCLEOTIDE SEQUENCE [LARGE SCALE GENOMIC DNA]</scope>
    <source>
        <strain evidence="2 3">SPSPC-11</strain>
    </source>
</reference>
<protein>
    <submittedName>
        <fullName evidence="2">Methyltransferase domain</fullName>
    </submittedName>
</protein>
<accession>A0A2N3IAG1</accession>
<organism evidence="2 3">
    <name type="scientific">Raineya orbicola</name>
    <dbReference type="NCBI Taxonomy" id="2016530"/>
    <lineage>
        <taxon>Bacteria</taxon>
        <taxon>Pseudomonadati</taxon>
        <taxon>Bacteroidota</taxon>
        <taxon>Cytophagia</taxon>
        <taxon>Cytophagales</taxon>
        <taxon>Raineyaceae</taxon>
        <taxon>Raineya</taxon>
    </lineage>
</organism>
<name>A0A2N3IAG1_9BACT</name>
<dbReference type="AlphaFoldDB" id="A0A2N3IAG1"/>
<dbReference type="CDD" id="cd02440">
    <property type="entry name" value="AdoMet_MTases"/>
    <property type="match status" value="1"/>
</dbReference>
<keyword evidence="3" id="KW-1185">Reference proteome</keyword>
<keyword evidence="2" id="KW-0489">Methyltransferase</keyword>
<evidence type="ECO:0000313" key="2">
    <source>
        <dbReference type="EMBL" id="PKQ67223.1"/>
    </source>
</evidence>